<dbReference type="SMART" id="SM00471">
    <property type="entry name" value="HDc"/>
    <property type="match status" value="1"/>
</dbReference>
<dbReference type="PANTHER" id="PTHR43155:SF2">
    <property type="entry name" value="CYCLIC DI-GMP PHOSPHODIESTERASE PA4108"/>
    <property type="match status" value="1"/>
</dbReference>
<keyword evidence="3" id="KW-1185">Reference proteome</keyword>
<evidence type="ECO:0000313" key="3">
    <source>
        <dbReference type="Proteomes" id="UP000001572"/>
    </source>
</evidence>
<organism evidence="2 3">
    <name type="scientific">Alkaliphilus metalliredigens (strain QYMF)</name>
    <dbReference type="NCBI Taxonomy" id="293826"/>
    <lineage>
        <taxon>Bacteria</taxon>
        <taxon>Bacillati</taxon>
        <taxon>Bacillota</taxon>
        <taxon>Clostridia</taxon>
        <taxon>Peptostreptococcales</taxon>
        <taxon>Natronincolaceae</taxon>
        <taxon>Alkaliphilus</taxon>
    </lineage>
</organism>
<accession>A6TKN6</accession>
<dbReference type="RefSeq" id="WP_011971662.1">
    <property type="nucleotide sequence ID" value="NC_009633.1"/>
</dbReference>
<dbReference type="PANTHER" id="PTHR43155">
    <property type="entry name" value="CYCLIC DI-GMP PHOSPHODIESTERASE PA4108-RELATED"/>
    <property type="match status" value="1"/>
</dbReference>
<dbReference type="AlphaFoldDB" id="A6TKN6"/>
<dbReference type="STRING" id="293826.Amet_0527"/>
<evidence type="ECO:0000259" key="1">
    <source>
        <dbReference type="PROSITE" id="PS51832"/>
    </source>
</evidence>
<keyword evidence="2" id="KW-0378">Hydrolase</keyword>
<protein>
    <submittedName>
        <fullName evidence="2">Metal dependent phosphohydrolase</fullName>
    </submittedName>
</protein>
<sequence>MPIIPTTHLTPGARTSRDIVAKNGTKLLSSGTVLSQYIIQYLNRWQIKSVYIQEESIEIVSTRKRNQQQSTQLYESTIAATEGIMVRFKGISRLKLKEIRKIIDDISSFSDISLTLDAITQINNQSKYTYHHSVNVAIYCSFIGKSLKLEDALLKKLIYAGFLHDIGKTQISPSILSKPGKLNDQEFQEIKSHPIYGYHLVRENTLFSHDIALGVLQHHEREDGKGYPLGINGEQIHLFGKIIAVADIFDAMTSTRPYKGKQSALKIAEELMNDYFGVLDQKIVRTFVSKLSDFYIGSRVILENGDVGEIIAKNPDSPMKPLIKIGNRFIDLSVTPSMKILDILVF</sequence>
<dbReference type="Gene3D" id="1.10.3210.10">
    <property type="entry name" value="Hypothetical protein af1432"/>
    <property type="match status" value="1"/>
</dbReference>
<dbReference type="eggNOG" id="COG2206">
    <property type="taxonomic scope" value="Bacteria"/>
</dbReference>
<dbReference type="HOGENOM" id="CLU_000445_92_1_9"/>
<reference evidence="3" key="1">
    <citation type="journal article" date="2016" name="Genome Announc.">
        <title>Complete genome sequence of Alkaliphilus metalliredigens strain QYMF, an alkaliphilic and metal-reducing bacterium isolated from borax-contaminated leachate ponds.</title>
        <authorList>
            <person name="Hwang C."/>
            <person name="Copeland A."/>
            <person name="Lucas S."/>
            <person name="Lapidus A."/>
            <person name="Barry K."/>
            <person name="Detter J.C."/>
            <person name="Glavina Del Rio T."/>
            <person name="Hammon N."/>
            <person name="Israni S."/>
            <person name="Dalin E."/>
            <person name="Tice H."/>
            <person name="Pitluck S."/>
            <person name="Chertkov O."/>
            <person name="Brettin T."/>
            <person name="Bruce D."/>
            <person name="Han C."/>
            <person name="Schmutz J."/>
            <person name="Larimer F."/>
            <person name="Land M.L."/>
            <person name="Hauser L."/>
            <person name="Kyrpides N."/>
            <person name="Mikhailova N."/>
            <person name="Ye Q."/>
            <person name="Zhou J."/>
            <person name="Richardson P."/>
            <person name="Fields M.W."/>
        </authorList>
    </citation>
    <scope>NUCLEOTIDE SEQUENCE [LARGE SCALE GENOMIC DNA]</scope>
    <source>
        <strain evidence="3">QYMF</strain>
    </source>
</reference>
<dbReference type="Proteomes" id="UP000001572">
    <property type="component" value="Chromosome"/>
</dbReference>
<gene>
    <name evidence="2" type="ordered locus">Amet_0527</name>
</gene>
<dbReference type="GO" id="GO:0016787">
    <property type="term" value="F:hydrolase activity"/>
    <property type="evidence" value="ECO:0007669"/>
    <property type="project" value="UniProtKB-KW"/>
</dbReference>
<dbReference type="SUPFAM" id="SSF109604">
    <property type="entry name" value="HD-domain/PDEase-like"/>
    <property type="match status" value="1"/>
</dbReference>
<dbReference type="EMBL" id="CP000724">
    <property type="protein sequence ID" value="ABR46754.1"/>
    <property type="molecule type" value="Genomic_DNA"/>
</dbReference>
<dbReference type="OrthoDB" id="9804747at2"/>
<dbReference type="PROSITE" id="PS51832">
    <property type="entry name" value="HD_GYP"/>
    <property type="match status" value="1"/>
</dbReference>
<dbReference type="CDD" id="cd00077">
    <property type="entry name" value="HDc"/>
    <property type="match status" value="1"/>
</dbReference>
<proteinExistence type="predicted"/>
<dbReference type="InterPro" id="IPR003607">
    <property type="entry name" value="HD/PDEase_dom"/>
</dbReference>
<name>A6TKN6_ALKMQ</name>
<dbReference type="KEGG" id="amt:Amet_0527"/>
<evidence type="ECO:0000313" key="2">
    <source>
        <dbReference type="EMBL" id="ABR46754.1"/>
    </source>
</evidence>
<feature type="domain" description="HD-GYP" evidence="1">
    <location>
        <begin position="107"/>
        <end position="303"/>
    </location>
</feature>
<dbReference type="InterPro" id="IPR037522">
    <property type="entry name" value="HD_GYP_dom"/>
</dbReference>
<dbReference type="Pfam" id="PF13487">
    <property type="entry name" value="HD_5"/>
    <property type="match status" value="1"/>
</dbReference>